<dbReference type="SUPFAM" id="SSF55608">
    <property type="entry name" value="Homing endonucleases"/>
    <property type="match status" value="1"/>
</dbReference>
<keyword evidence="2" id="KW-0540">Nuclease</keyword>
<dbReference type="GO" id="GO:0004519">
    <property type="term" value="F:endonuclease activity"/>
    <property type="evidence" value="ECO:0007669"/>
    <property type="project" value="UniProtKB-KW"/>
</dbReference>
<keyword evidence="2" id="KW-0934">Plastid</keyword>
<evidence type="ECO:0000259" key="1">
    <source>
        <dbReference type="Pfam" id="PF00961"/>
    </source>
</evidence>
<gene>
    <name evidence="2" type="primary">orf165</name>
</gene>
<dbReference type="RefSeq" id="YP_004581320.1">
    <property type="nucleotide sequence ID" value="NC_015645.1"/>
</dbReference>
<accession>F8SYA9</accession>
<organism evidence="2">
    <name type="scientific">Schizomeris leibleinii</name>
    <dbReference type="NCBI Taxonomy" id="104533"/>
    <lineage>
        <taxon>Eukaryota</taxon>
        <taxon>Viridiplantae</taxon>
        <taxon>Chlorophyta</taxon>
        <taxon>core chlorophytes</taxon>
        <taxon>Chlorophyceae</taxon>
        <taxon>OCC clade</taxon>
        <taxon>Chaetophorales</taxon>
        <taxon>Schizomeridaceae</taxon>
        <taxon>Schizomeris</taxon>
    </lineage>
</organism>
<reference evidence="2" key="1">
    <citation type="submission" date="2010-12" db="EMBL/GenBank/DDBJ databases">
        <authorList>
            <person name="Brouard J.-S."/>
            <person name="Otis C."/>
            <person name="Lemieux C."/>
            <person name="Turmel M."/>
        </authorList>
    </citation>
    <scope>NUCLEOTIDE SEQUENCE</scope>
</reference>
<sequence>MKEQNMNILTQTQIAYLAGFIDGDGSIIAQIVKRSDYILNYQIKVSVNFIQRKERKHFLLQFKNEVGTGTLRDRNDGITELNIVGINSVLPFLKQLQPFLRLKRKQANLVIQIIEQLPLTKNDPQKFLDLCKLADQVANLNDSKNRSISTDTVKMTFQDLGLIKK</sequence>
<geneLocation type="chloroplast" evidence="2"/>
<dbReference type="EMBL" id="HQ700713">
    <property type="protein sequence ID" value="AEH05417.1"/>
    <property type="molecule type" value="Genomic_DNA"/>
</dbReference>
<keyword evidence="2" id="KW-0255">Endonuclease</keyword>
<name>F8SYA9_9CHLO</name>
<reference evidence="2" key="2">
    <citation type="journal article" date="2011" name="Genome Biol. Evol.">
        <title>The chloroplast genome of the green alga Schizomeris leibleinii (Chlorophyceae) provides evidence for bidirectional DNA replication from a single origin in the chaetophorales.</title>
        <authorList>
            <person name="Brouard J.S."/>
            <person name="Otis C."/>
            <person name="Lemieux C."/>
            <person name="Turmel M."/>
        </authorList>
    </citation>
    <scope>NUCLEOTIDE SEQUENCE</scope>
</reference>
<dbReference type="GeneID" id="10751826"/>
<keyword evidence="2" id="KW-0150">Chloroplast</keyword>
<protein>
    <submittedName>
        <fullName evidence="2">Putative site-specific DNA endonuclease</fullName>
    </submittedName>
</protein>
<dbReference type="Gene3D" id="3.10.28.10">
    <property type="entry name" value="Homing endonucleases"/>
    <property type="match status" value="1"/>
</dbReference>
<proteinExistence type="predicted"/>
<dbReference type="Pfam" id="PF00961">
    <property type="entry name" value="LAGLIDADG_1"/>
    <property type="match status" value="1"/>
</dbReference>
<dbReference type="InterPro" id="IPR004860">
    <property type="entry name" value="LAGLIDADG_dom"/>
</dbReference>
<evidence type="ECO:0000313" key="2">
    <source>
        <dbReference type="EMBL" id="AEH05417.1"/>
    </source>
</evidence>
<dbReference type="InterPro" id="IPR027434">
    <property type="entry name" value="Homing_endonucl"/>
</dbReference>
<dbReference type="AlphaFoldDB" id="F8SYA9"/>
<feature type="domain" description="Homing endonuclease LAGLIDADG" evidence="1">
    <location>
        <begin position="17"/>
        <end position="95"/>
    </location>
</feature>
<keyword evidence="2" id="KW-0378">Hydrolase</keyword>